<accession>A0A7X2LPU5</accession>
<dbReference type="InterPro" id="IPR049675">
    <property type="entry name" value="QatB"/>
</dbReference>
<protein>
    <submittedName>
        <fullName evidence="1">Uncharacterized protein</fullName>
    </submittedName>
</protein>
<name>A0A7X2LPU5_9BURK</name>
<proteinExistence type="predicted"/>
<reference evidence="1 2" key="1">
    <citation type="submission" date="2019-11" db="EMBL/GenBank/DDBJ databases">
        <title>Novel species isolated from a subtropical stream in China.</title>
        <authorList>
            <person name="Lu H."/>
        </authorList>
    </citation>
    <scope>NUCLEOTIDE SEQUENCE [LARGE SCALE GENOMIC DNA]</scope>
    <source>
        <strain evidence="1 2">FT92W</strain>
    </source>
</reference>
<dbReference type="AlphaFoldDB" id="A0A7X2LPU5"/>
<keyword evidence="2" id="KW-1185">Reference proteome</keyword>
<gene>
    <name evidence="1" type="ORF">GJ700_02970</name>
</gene>
<sequence length="161" mass="17246">MGINETLRVRGLQGLAGQNVEAIFVGLIDVICPPGGPIDEAIARQALMEAIGDQADAGSNDFDTLTPAQLKEFFLDFVVRSIEGRIISDIGAKGVVLPDNVNDVLVIQEQLHDFIAGCCHSHLATELDAIGTLTDRQLDAKINLIYEAAFSLIEEAGEEAE</sequence>
<organism evidence="1 2">
    <name type="scientific">Pseudoduganella rivuli</name>
    <dbReference type="NCBI Taxonomy" id="2666085"/>
    <lineage>
        <taxon>Bacteria</taxon>
        <taxon>Pseudomonadati</taxon>
        <taxon>Pseudomonadota</taxon>
        <taxon>Betaproteobacteria</taxon>
        <taxon>Burkholderiales</taxon>
        <taxon>Oxalobacteraceae</taxon>
        <taxon>Telluria group</taxon>
        <taxon>Pseudoduganella</taxon>
    </lineage>
</organism>
<evidence type="ECO:0000313" key="2">
    <source>
        <dbReference type="Proteomes" id="UP000446768"/>
    </source>
</evidence>
<comment type="caution">
    <text evidence="1">The sequence shown here is derived from an EMBL/GenBank/DDBJ whole genome shotgun (WGS) entry which is preliminary data.</text>
</comment>
<dbReference type="NCBIfam" id="NF041924">
    <property type="entry name" value="QatB"/>
    <property type="match status" value="1"/>
</dbReference>
<dbReference type="EMBL" id="WKJJ01000002">
    <property type="protein sequence ID" value="MRV70680.1"/>
    <property type="molecule type" value="Genomic_DNA"/>
</dbReference>
<evidence type="ECO:0000313" key="1">
    <source>
        <dbReference type="EMBL" id="MRV70680.1"/>
    </source>
</evidence>
<dbReference type="Proteomes" id="UP000446768">
    <property type="component" value="Unassembled WGS sequence"/>
</dbReference>